<proteinExistence type="predicted"/>
<evidence type="ECO:0000313" key="2">
    <source>
        <dbReference type="Proteomes" id="UP000240618"/>
    </source>
</evidence>
<sequence>MSHISHSELVALFNQKIMKIDPRPIGLMDPAEMAFSAKSLREEIVEMVDAYDSGDLVGVIDALIDLDFFRLGILYKHGITEELYEKLFTVVWSKNMKKELGQPKPARCELALDAIKPPGWVGPEDEIRQLLEEHMDAGQ</sequence>
<dbReference type="RefSeq" id="YP_009836230.1">
    <property type="nucleotide sequence ID" value="NC_048687.1"/>
</dbReference>
<keyword evidence="2" id="KW-1185">Reference proteome</keyword>
<dbReference type="GO" id="GO:0016787">
    <property type="term" value="F:hydrolase activity"/>
    <property type="evidence" value="ECO:0007669"/>
    <property type="project" value="UniProtKB-KW"/>
</dbReference>
<name>A0A2I6PIC3_9CAUD</name>
<evidence type="ECO:0000313" key="1">
    <source>
        <dbReference type="EMBL" id="AUM59767.1"/>
    </source>
</evidence>
<protein>
    <submittedName>
        <fullName evidence="1">Nucleotide pyrophosphohydrolase</fullName>
    </submittedName>
</protein>
<accession>A0A2I6PIC3</accession>
<dbReference type="KEGG" id="vg:55606469"/>
<dbReference type="Proteomes" id="UP000240618">
    <property type="component" value="Segment"/>
</dbReference>
<dbReference type="GeneID" id="55606469"/>
<dbReference type="Gene3D" id="1.10.3420.10">
    <property type="entry name" value="putative ntp pyrophosphohydrolase like domain"/>
    <property type="match status" value="1"/>
</dbReference>
<dbReference type="InterPro" id="IPR021130">
    <property type="entry name" value="PRib-ATP_PPHydrolase-like"/>
</dbReference>
<dbReference type="EMBL" id="MG596800">
    <property type="protein sequence ID" value="AUM59767.1"/>
    <property type="molecule type" value="Genomic_DNA"/>
</dbReference>
<dbReference type="Pfam" id="PF01503">
    <property type="entry name" value="PRA-PH"/>
    <property type="match status" value="1"/>
</dbReference>
<dbReference type="InterPro" id="IPR023292">
    <property type="entry name" value="NTP_PyroPHydrolase-like_dom_sf"/>
</dbReference>
<reference evidence="1 2" key="1">
    <citation type="journal article" date="2018" name="Arch. Virol.">
        <title>Genome sequence of the novel virulent bacteriophage PMBT14 with lytic activity against Pseudomonas fluorescens DSM 50090(R).</title>
        <authorList>
            <person name="Koberg S."/>
            <person name="Gieschler S."/>
            <person name="Brinks E."/>
            <person name="Wenning M."/>
            <person name="Neve H."/>
            <person name="Franz C.M."/>
        </authorList>
    </citation>
    <scope>NUCLEOTIDE SEQUENCE [LARGE SCALE GENOMIC DNA]</scope>
</reference>
<organism evidence="1 2">
    <name type="scientific">Pseudomonas phage PMBT14</name>
    <dbReference type="NCBI Taxonomy" id="2059855"/>
    <lineage>
        <taxon>Viruses</taxon>
        <taxon>Duplodnaviria</taxon>
        <taxon>Heunggongvirae</taxon>
        <taxon>Uroviricota</taxon>
        <taxon>Caudoviricetes</taxon>
        <taxon>Knuthellervirus</taxon>
        <taxon>Knuthellervirus PMBT14</taxon>
    </lineage>
</organism>